<evidence type="ECO:0000259" key="16">
    <source>
        <dbReference type="Pfam" id="PF00593"/>
    </source>
</evidence>
<feature type="domain" description="TonB-dependent receptor plug" evidence="17">
    <location>
        <begin position="48"/>
        <end position="153"/>
    </location>
</feature>
<keyword evidence="2 12" id="KW-0813">Transport</keyword>
<evidence type="ECO:0000256" key="2">
    <source>
        <dbReference type="ARBA" id="ARBA00022448"/>
    </source>
</evidence>
<accession>A0ABW2KVE9</accession>
<keyword evidence="9 14" id="KW-0798">TonB box</keyword>
<dbReference type="SUPFAM" id="SSF56935">
    <property type="entry name" value="Porins"/>
    <property type="match status" value="1"/>
</dbReference>
<evidence type="ECO:0000256" key="9">
    <source>
        <dbReference type="ARBA" id="ARBA00023077"/>
    </source>
</evidence>
<keyword evidence="18" id="KW-0675">Receptor</keyword>
<dbReference type="PANTHER" id="PTHR32552">
    <property type="entry name" value="FERRICHROME IRON RECEPTOR-RELATED"/>
    <property type="match status" value="1"/>
</dbReference>
<evidence type="ECO:0000256" key="14">
    <source>
        <dbReference type="RuleBase" id="RU003357"/>
    </source>
</evidence>
<evidence type="ECO:0000256" key="3">
    <source>
        <dbReference type="ARBA" id="ARBA00022452"/>
    </source>
</evidence>
<dbReference type="Proteomes" id="UP001596456">
    <property type="component" value="Unassembled WGS sequence"/>
</dbReference>
<evidence type="ECO:0000256" key="4">
    <source>
        <dbReference type="ARBA" id="ARBA00022496"/>
    </source>
</evidence>
<evidence type="ECO:0000256" key="6">
    <source>
        <dbReference type="ARBA" id="ARBA00022729"/>
    </source>
</evidence>
<evidence type="ECO:0000256" key="12">
    <source>
        <dbReference type="PROSITE-ProRule" id="PRU01360"/>
    </source>
</evidence>
<dbReference type="InterPro" id="IPR000531">
    <property type="entry name" value="Beta-barrel_TonB"/>
</dbReference>
<keyword evidence="10 12" id="KW-0472">Membrane</keyword>
<name>A0ABW2KVE9_9PROT</name>
<gene>
    <name evidence="18" type="ORF">ACFQPS_09295</name>
</gene>
<dbReference type="InterPro" id="IPR010917">
    <property type="entry name" value="TonB_rcpt_CS"/>
</dbReference>
<keyword evidence="7" id="KW-0408">Iron</keyword>
<evidence type="ECO:0000313" key="18">
    <source>
        <dbReference type="EMBL" id="MFC7333355.1"/>
    </source>
</evidence>
<feature type="short sequence motif" description="TonB C-terminal box" evidence="13">
    <location>
        <begin position="711"/>
        <end position="728"/>
    </location>
</feature>
<organism evidence="18 19">
    <name type="scientific">Rhodocista pekingensis</name>
    <dbReference type="NCBI Taxonomy" id="201185"/>
    <lineage>
        <taxon>Bacteria</taxon>
        <taxon>Pseudomonadati</taxon>
        <taxon>Pseudomonadota</taxon>
        <taxon>Alphaproteobacteria</taxon>
        <taxon>Rhodospirillales</taxon>
        <taxon>Azospirillaceae</taxon>
        <taxon>Rhodocista</taxon>
    </lineage>
</organism>
<sequence>MRRTSMAAAVALLPSLSAVVTALHAHPAAAAPVEEIVITARQREENPQRVPVSVTVLDATLIERARVDSIAGIAVRAPGLVVSDPFGRFNPAPAIRGLTQPGTGEEPSVGFFLDGVYVSGRSSINLFLNDLERVEVLKGPQNALFGRNTFGGAVNLVTRKPGDALEGFAEAGFGSKQQRQAAAAVGGPLIPGKLAARATVSLRDYGGFYDNALAGGPEIGSEKSVAGALTLRATPTERLEALLRVSYAEDDDGQPKGYYLATNCEPRAATGVFSQYCGAIPESSGPFAANPEHFGFRRDAWRTALTVDYALDAATLTAITAFNAETNEFNRDNDYSATLVSAAGQLTDRWDAGQELRLVSADRGQALTWIVGASVYHFDNETERRNIEYALGQTVSPRLPRTNEETDSTALYGSLGWRLLDGLTATADLRWQRDEKEFQTTSRDAAGNPIALSDRWTMWTPRFALSWQATDAAMLYASVAKGAKSGGFNTMANLFDTERSFGPETNWTYEVGAKTAWFDGLLTANAALFWIDWRDQQVVAASAAGRSNNFYTNNAARSRSRGLELELAATPAAGLDLSLAYTLVDAEFRDYQDPDYRDIPAFGPTGDISGNALPRQSRHQVAATAQYDGDLPWAGDLGWFTGGEWLWQSRQYTENSNLSWVPAAGRVDVWTGLESGPWRLTLRVENLFDDRTPPVAVRFSDPARGSARAWLVTPGDGRIWSLTGRVTF</sequence>
<evidence type="ECO:0000256" key="11">
    <source>
        <dbReference type="ARBA" id="ARBA00023237"/>
    </source>
</evidence>
<comment type="subcellular location">
    <subcellularLocation>
        <location evidence="1 12">Cell outer membrane</location>
        <topology evidence="1 12">Multi-pass membrane protein</topology>
    </subcellularLocation>
</comment>
<dbReference type="RefSeq" id="WP_377358385.1">
    <property type="nucleotide sequence ID" value="NZ_JBHTCM010000010.1"/>
</dbReference>
<dbReference type="Pfam" id="PF07715">
    <property type="entry name" value="Plug"/>
    <property type="match status" value="1"/>
</dbReference>
<feature type="domain" description="TonB-dependent receptor-like beta-barrel" evidence="16">
    <location>
        <begin position="290"/>
        <end position="687"/>
    </location>
</feature>
<keyword evidence="19" id="KW-1185">Reference proteome</keyword>
<feature type="signal peptide" evidence="15">
    <location>
        <begin position="1"/>
        <end position="30"/>
    </location>
</feature>
<dbReference type="InterPro" id="IPR036942">
    <property type="entry name" value="Beta-barrel_TonB_sf"/>
</dbReference>
<evidence type="ECO:0000256" key="7">
    <source>
        <dbReference type="ARBA" id="ARBA00023004"/>
    </source>
</evidence>
<dbReference type="EMBL" id="JBHTCM010000010">
    <property type="protein sequence ID" value="MFC7333355.1"/>
    <property type="molecule type" value="Genomic_DNA"/>
</dbReference>
<evidence type="ECO:0000256" key="1">
    <source>
        <dbReference type="ARBA" id="ARBA00004571"/>
    </source>
</evidence>
<dbReference type="InterPro" id="IPR039426">
    <property type="entry name" value="TonB-dep_rcpt-like"/>
</dbReference>
<dbReference type="CDD" id="cd01347">
    <property type="entry name" value="ligand_gated_channel"/>
    <property type="match status" value="1"/>
</dbReference>
<dbReference type="Pfam" id="PF00593">
    <property type="entry name" value="TonB_dep_Rec_b-barrel"/>
    <property type="match status" value="1"/>
</dbReference>
<keyword evidence="11 12" id="KW-0998">Cell outer membrane</keyword>
<keyword evidence="6 15" id="KW-0732">Signal</keyword>
<keyword evidence="4" id="KW-0410">Iron transport</keyword>
<dbReference type="InterPro" id="IPR012910">
    <property type="entry name" value="Plug_dom"/>
</dbReference>
<dbReference type="PROSITE" id="PS01156">
    <property type="entry name" value="TONB_DEPENDENT_REC_2"/>
    <property type="match status" value="1"/>
</dbReference>
<comment type="similarity">
    <text evidence="12 14">Belongs to the TonB-dependent receptor family.</text>
</comment>
<evidence type="ECO:0000256" key="8">
    <source>
        <dbReference type="ARBA" id="ARBA00023065"/>
    </source>
</evidence>
<proteinExistence type="inferred from homology"/>
<dbReference type="Gene3D" id="2.40.170.20">
    <property type="entry name" value="TonB-dependent receptor, beta-barrel domain"/>
    <property type="match status" value="1"/>
</dbReference>
<feature type="chain" id="PRO_5046557770" evidence="15">
    <location>
        <begin position="31"/>
        <end position="728"/>
    </location>
</feature>
<protein>
    <submittedName>
        <fullName evidence="18">TonB-dependent receptor</fullName>
    </submittedName>
</protein>
<dbReference type="PANTHER" id="PTHR32552:SF81">
    <property type="entry name" value="TONB-DEPENDENT OUTER MEMBRANE RECEPTOR"/>
    <property type="match status" value="1"/>
</dbReference>
<comment type="caution">
    <text evidence="18">The sequence shown here is derived from an EMBL/GenBank/DDBJ whole genome shotgun (WGS) entry which is preliminary data.</text>
</comment>
<dbReference type="PROSITE" id="PS52016">
    <property type="entry name" value="TONB_DEPENDENT_REC_3"/>
    <property type="match status" value="1"/>
</dbReference>
<evidence type="ECO:0000256" key="10">
    <source>
        <dbReference type="ARBA" id="ARBA00023136"/>
    </source>
</evidence>
<keyword evidence="5 12" id="KW-0812">Transmembrane</keyword>
<evidence type="ECO:0000313" key="19">
    <source>
        <dbReference type="Proteomes" id="UP001596456"/>
    </source>
</evidence>
<evidence type="ECO:0000259" key="17">
    <source>
        <dbReference type="Pfam" id="PF07715"/>
    </source>
</evidence>
<keyword evidence="8" id="KW-0406">Ion transport</keyword>
<evidence type="ECO:0000256" key="5">
    <source>
        <dbReference type="ARBA" id="ARBA00022692"/>
    </source>
</evidence>
<evidence type="ECO:0000256" key="13">
    <source>
        <dbReference type="PROSITE-ProRule" id="PRU10144"/>
    </source>
</evidence>
<reference evidence="19" key="1">
    <citation type="journal article" date="2019" name="Int. J. Syst. Evol. Microbiol.">
        <title>The Global Catalogue of Microorganisms (GCM) 10K type strain sequencing project: providing services to taxonomists for standard genome sequencing and annotation.</title>
        <authorList>
            <consortium name="The Broad Institute Genomics Platform"/>
            <consortium name="The Broad Institute Genome Sequencing Center for Infectious Disease"/>
            <person name="Wu L."/>
            <person name="Ma J."/>
        </authorList>
    </citation>
    <scope>NUCLEOTIDE SEQUENCE [LARGE SCALE GENOMIC DNA]</scope>
    <source>
        <strain evidence="19">CGMCC 1.16275</strain>
    </source>
</reference>
<evidence type="ECO:0000256" key="15">
    <source>
        <dbReference type="SAM" id="SignalP"/>
    </source>
</evidence>
<keyword evidence="3 12" id="KW-1134">Transmembrane beta strand</keyword>